<keyword evidence="4" id="KW-1185">Reference proteome</keyword>
<keyword evidence="2" id="KW-0732">Signal</keyword>
<feature type="compositionally biased region" description="Pro residues" evidence="1">
    <location>
        <begin position="586"/>
        <end position="603"/>
    </location>
</feature>
<dbReference type="AlphaFoldDB" id="A0AA39MV54"/>
<protein>
    <recommendedName>
        <fullName evidence="5">ATPase AAA-type core domain-containing protein</fullName>
    </recommendedName>
</protein>
<evidence type="ECO:0008006" key="5">
    <source>
        <dbReference type="Google" id="ProtNLM"/>
    </source>
</evidence>
<dbReference type="PANTHER" id="PTHR33266">
    <property type="entry name" value="CHROMOSOME 15, WHOLE GENOME SHOTGUN SEQUENCE"/>
    <property type="match status" value="1"/>
</dbReference>
<feature type="region of interest" description="Disordered" evidence="1">
    <location>
        <begin position="581"/>
        <end position="629"/>
    </location>
</feature>
<evidence type="ECO:0000313" key="4">
    <source>
        <dbReference type="Proteomes" id="UP001175226"/>
    </source>
</evidence>
<evidence type="ECO:0000313" key="3">
    <source>
        <dbReference type="EMBL" id="KAK0447199.1"/>
    </source>
</evidence>
<dbReference type="Proteomes" id="UP001175226">
    <property type="component" value="Unassembled WGS sequence"/>
</dbReference>
<proteinExistence type="predicted"/>
<dbReference type="PANTHER" id="PTHR33266:SF1">
    <property type="entry name" value="F-BOX DOMAIN-CONTAINING PROTEIN"/>
    <property type="match status" value="1"/>
</dbReference>
<evidence type="ECO:0000256" key="2">
    <source>
        <dbReference type="SAM" id="SignalP"/>
    </source>
</evidence>
<feature type="chain" id="PRO_5041344792" description="ATPase AAA-type core domain-containing protein" evidence="2">
    <location>
        <begin position="17"/>
        <end position="746"/>
    </location>
</feature>
<accession>A0AA39MV54</accession>
<gene>
    <name evidence="3" type="ORF">EV421DRAFT_1901321</name>
</gene>
<sequence length="746" mass="83407">MSFLYTLFVASDLATAYPDPDAVLRSYFTPQTGPLHLRYLCFLSTLFKKVQEVLKTLVGDEAGVDMAYCWKFYLATGNNRRSLYEDVIRDTELFEPRTCPPDFHTLMTKLALDANEAYQNLIKTLTVDPMNQLKLLIYIDEAHTLAPHGPGEPNNYDPLCTAMADLEGSNHFIIFMSTNGTLSLLGRPKSDQISDRVLSMAAKLPAPFTTLPFDVHANIHYKDPGWHTLLAGSTKEEWLMFLAWSKLMHQVCDESPKFKIHDGQSPTEEVAGGPWNGEKDVFKLALVDVRVMIEYASRQEKARHLQQEMVKGHMRIAFSMPKHREYMRSGNPSEPILAEATAISAHEEAVDAADIIYHLLEEDLIGKGERGELVARLLLTLAWDAGIHTLMLKKIHPSMPIAHGNGQAVYSRPMCLLDFLAALLQPDHLAVVLKSTPDNCIGGETFEEVFKYAYVYFTHFGRVGSCDDLNSGSGLAAFIHGMAYMGSPENPVFDIFLPLLIVPKDLAEAPDFDVDFLPLDKFHRSAVLISVKDKLNAERKNYTISAEALKFWIKEDEDVDVPYVAILMQLGIVGKCPLTPTTLATPTPPDSPMTPTDQEPPSPEMRNTPSRVDVPTPQKKSQPKRKSKKIIKAHPRYTIIISGCSPSVYKVIKENKKFKYAGMLASRGMLYEHPYQEPASLQLLKEMKPFWSLGPECFDWAHGMPGTGVTPEPRQQYLIPGITYGDKAVVIEGAYAGDLDSRVDPD</sequence>
<organism evidence="3 4">
    <name type="scientific">Armillaria borealis</name>
    <dbReference type="NCBI Taxonomy" id="47425"/>
    <lineage>
        <taxon>Eukaryota</taxon>
        <taxon>Fungi</taxon>
        <taxon>Dikarya</taxon>
        <taxon>Basidiomycota</taxon>
        <taxon>Agaricomycotina</taxon>
        <taxon>Agaricomycetes</taxon>
        <taxon>Agaricomycetidae</taxon>
        <taxon>Agaricales</taxon>
        <taxon>Marasmiineae</taxon>
        <taxon>Physalacriaceae</taxon>
        <taxon>Armillaria</taxon>
    </lineage>
</organism>
<reference evidence="3" key="1">
    <citation type="submission" date="2023-06" db="EMBL/GenBank/DDBJ databases">
        <authorList>
            <consortium name="Lawrence Berkeley National Laboratory"/>
            <person name="Ahrendt S."/>
            <person name="Sahu N."/>
            <person name="Indic B."/>
            <person name="Wong-Bajracharya J."/>
            <person name="Merenyi Z."/>
            <person name="Ke H.-M."/>
            <person name="Monk M."/>
            <person name="Kocsube S."/>
            <person name="Drula E."/>
            <person name="Lipzen A."/>
            <person name="Balint B."/>
            <person name="Henrissat B."/>
            <person name="Andreopoulos B."/>
            <person name="Martin F.M."/>
            <person name="Harder C.B."/>
            <person name="Rigling D."/>
            <person name="Ford K.L."/>
            <person name="Foster G.D."/>
            <person name="Pangilinan J."/>
            <person name="Papanicolaou A."/>
            <person name="Barry K."/>
            <person name="LaButti K."/>
            <person name="Viragh M."/>
            <person name="Koriabine M."/>
            <person name="Yan M."/>
            <person name="Riley R."/>
            <person name="Champramary S."/>
            <person name="Plett K.L."/>
            <person name="Tsai I.J."/>
            <person name="Slot J."/>
            <person name="Sipos G."/>
            <person name="Plett J."/>
            <person name="Nagy L.G."/>
            <person name="Grigoriev I.V."/>
        </authorList>
    </citation>
    <scope>NUCLEOTIDE SEQUENCE</scope>
    <source>
        <strain evidence="3">FPL87.14</strain>
    </source>
</reference>
<feature type="signal peptide" evidence="2">
    <location>
        <begin position="1"/>
        <end position="16"/>
    </location>
</feature>
<dbReference type="EMBL" id="JAUEPT010000012">
    <property type="protein sequence ID" value="KAK0447199.1"/>
    <property type="molecule type" value="Genomic_DNA"/>
</dbReference>
<name>A0AA39MV54_9AGAR</name>
<comment type="caution">
    <text evidence="3">The sequence shown here is derived from an EMBL/GenBank/DDBJ whole genome shotgun (WGS) entry which is preliminary data.</text>
</comment>
<evidence type="ECO:0000256" key="1">
    <source>
        <dbReference type="SAM" id="MobiDB-lite"/>
    </source>
</evidence>